<proteinExistence type="predicted"/>
<name>A0A0E9PMM1_ANGAN</name>
<dbReference type="AlphaFoldDB" id="A0A0E9PMM1"/>
<reference evidence="1" key="2">
    <citation type="journal article" date="2015" name="Fish Shellfish Immunol.">
        <title>Early steps in the European eel (Anguilla anguilla)-Vibrio vulnificus interaction in the gills: Role of the RtxA13 toxin.</title>
        <authorList>
            <person name="Callol A."/>
            <person name="Pajuelo D."/>
            <person name="Ebbesson L."/>
            <person name="Teles M."/>
            <person name="MacKenzie S."/>
            <person name="Amaro C."/>
        </authorList>
    </citation>
    <scope>NUCLEOTIDE SEQUENCE</scope>
</reference>
<accession>A0A0E9PMM1</accession>
<evidence type="ECO:0000313" key="1">
    <source>
        <dbReference type="EMBL" id="JAH05098.1"/>
    </source>
</evidence>
<sequence length="36" mass="4436">MNTYVILYKVRAIYRLIKHCDEKKMRRIVRLSPKIS</sequence>
<organism evidence="1">
    <name type="scientific">Anguilla anguilla</name>
    <name type="common">European freshwater eel</name>
    <name type="synonym">Muraena anguilla</name>
    <dbReference type="NCBI Taxonomy" id="7936"/>
    <lineage>
        <taxon>Eukaryota</taxon>
        <taxon>Metazoa</taxon>
        <taxon>Chordata</taxon>
        <taxon>Craniata</taxon>
        <taxon>Vertebrata</taxon>
        <taxon>Euteleostomi</taxon>
        <taxon>Actinopterygii</taxon>
        <taxon>Neopterygii</taxon>
        <taxon>Teleostei</taxon>
        <taxon>Anguilliformes</taxon>
        <taxon>Anguillidae</taxon>
        <taxon>Anguilla</taxon>
    </lineage>
</organism>
<reference evidence="1" key="1">
    <citation type="submission" date="2014-11" db="EMBL/GenBank/DDBJ databases">
        <authorList>
            <person name="Amaro Gonzalez C."/>
        </authorList>
    </citation>
    <scope>NUCLEOTIDE SEQUENCE</scope>
</reference>
<protein>
    <submittedName>
        <fullName evidence="1">Uncharacterized protein</fullName>
    </submittedName>
</protein>
<dbReference type="EMBL" id="GBXM01103479">
    <property type="protein sequence ID" value="JAH05098.1"/>
    <property type="molecule type" value="Transcribed_RNA"/>
</dbReference>